<dbReference type="AlphaFoldDB" id="A0A9Q5NCE6"/>
<comment type="caution">
    <text evidence="1">The sequence shown here is derived from an EMBL/GenBank/DDBJ whole genome shotgun (WGS) entry which is preliminary data.</text>
</comment>
<dbReference type="Proteomes" id="UP000757232">
    <property type="component" value="Unassembled WGS sequence"/>
</dbReference>
<accession>A0A9Q5NCE6</accession>
<evidence type="ECO:0008006" key="3">
    <source>
        <dbReference type="Google" id="ProtNLM"/>
    </source>
</evidence>
<dbReference type="SUPFAM" id="SSF52047">
    <property type="entry name" value="RNI-like"/>
    <property type="match status" value="1"/>
</dbReference>
<dbReference type="OrthoDB" id="3171058at2759"/>
<keyword evidence="2" id="KW-1185">Reference proteome</keyword>
<dbReference type="InterPro" id="IPR032675">
    <property type="entry name" value="LRR_dom_sf"/>
</dbReference>
<name>A0A9Q5NCE6_SANBA</name>
<reference evidence="1" key="1">
    <citation type="submission" date="2016-06" db="EMBL/GenBank/DDBJ databases">
        <title>Draft Genome sequence of the fungus Inonotus baumii.</title>
        <authorList>
            <person name="Zhu H."/>
            <person name="Lin W."/>
        </authorList>
    </citation>
    <scope>NUCLEOTIDE SEQUENCE</scope>
    <source>
        <strain evidence="1">821</strain>
    </source>
</reference>
<evidence type="ECO:0000313" key="2">
    <source>
        <dbReference type="Proteomes" id="UP000757232"/>
    </source>
</evidence>
<protein>
    <recommendedName>
        <fullName evidence="3">F-box domain-containing protein</fullName>
    </recommendedName>
</protein>
<dbReference type="EMBL" id="LNZH02000178">
    <property type="protein sequence ID" value="OCB88489.1"/>
    <property type="molecule type" value="Genomic_DNA"/>
</dbReference>
<proteinExistence type="predicted"/>
<gene>
    <name evidence="1" type="ORF">A7U60_g4397</name>
</gene>
<dbReference type="Gene3D" id="3.80.10.10">
    <property type="entry name" value="Ribonuclease Inhibitor"/>
    <property type="match status" value="1"/>
</dbReference>
<sequence>MEVPVLPSPLCLASAIVPLPAPDVVGKVGKDASPRLPTELWREIFVHATRVVGGYDTSYESPFEKSEISNGYAYFLRQLKENHRTKQALCLVSKTWRALAFDLIFEYLFLQEAYDWSKLAEALEESKLKQRGRGGHGMGWYCKRIEIYTHSWTQELGVAAARVVRCCPNLRVLAVGALEETGGVPVELIQAVFESCPGAIRSLDWTCDIGADQTTEMFCLISKAAKLQSLFLCVQQDLDASHAEKIDAIGSLTLPELHTIELVSPEFDPSDVLLVMAAWKLPGLRQLVLCGQTDLSFAHCFFEAHGPSLSTLEFDYAGESDPEPAFQSVLPQRGPEMLFAHCPNLTELILQAHWASSQALPGHPKIERIGLRGLHLHAGSQTRNRGGGLALRPEHDAEQRAILQALRAAFPILVDRARFPSIKSVRLLDFDQSRFRSIPWRASRVAHWAFWVKRFERLGIRLEDHAGDLIEVIFREVNVLLPEDEEPYVLQS</sequence>
<organism evidence="1 2">
    <name type="scientific">Sanghuangporus baumii</name>
    <name type="common">Phellinus baumii</name>
    <dbReference type="NCBI Taxonomy" id="108892"/>
    <lineage>
        <taxon>Eukaryota</taxon>
        <taxon>Fungi</taxon>
        <taxon>Dikarya</taxon>
        <taxon>Basidiomycota</taxon>
        <taxon>Agaricomycotina</taxon>
        <taxon>Agaricomycetes</taxon>
        <taxon>Hymenochaetales</taxon>
        <taxon>Hymenochaetaceae</taxon>
        <taxon>Sanghuangporus</taxon>
    </lineage>
</organism>
<evidence type="ECO:0000313" key="1">
    <source>
        <dbReference type="EMBL" id="OCB88489.1"/>
    </source>
</evidence>